<gene>
    <name evidence="1" type="ORF">Tcan_11404</name>
</gene>
<evidence type="ECO:0000313" key="2">
    <source>
        <dbReference type="Proteomes" id="UP000031036"/>
    </source>
</evidence>
<reference evidence="1 2" key="1">
    <citation type="submission" date="2014-11" db="EMBL/GenBank/DDBJ databases">
        <title>Genetic blueprint of the zoonotic pathogen Toxocara canis.</title>
        <authorList>
            <person name="Zhu X.-Q."/>
            <person name="Korhonen P.K."/>
            <person name="Cai H."/>
            <person name="Young N.D."/>
            <person name="Nejsum P."/>
            <person name="von Samson-Himmelstjerna G."/>
            <person name="Boag P.R."/>
            <person name="Tan P."/>
            <person name="Li Q."/>
            <person name="Min J."/>
            <person name="Yang Y."/>
            <person name="Wang X."/>
            <person name="Fang X."/>
            <person name="Hall R.S."/>
            <person name="Hofmann A."/>
            <person name="Sternberg P.W."/>
            <person name="Jex A.R."/>
            <person name="Gasser R.B."/>
        </authorList>
    </citation>
    <scope>NUCLEOTIDE SEQUENCE [LARGE SCALE GENOMIC DNA]</scope>
    <source>
        <strain evidence="1">PN_DK_2014</strain>
    </source>
</reference>
<proteinExistence type="predicted"/>
<accession>A0A0B2VME5</accession>
<keyword evidence="2" id="KW-1185">Reference proteome</keyword>
<sequence>MIVLRVRSPILCIFMLLVTNSAAVILVERFPAVTEKDSNAFAVPNLRKLRNMLLAEEGGFGMKRNLGRSLRNLMPATRAADSAYLSFMLPARHGNVRQFHRLKYLGNVSP</sequence>
<dbReference type="EMBL" id="JPKZ01000906">
    <property type="protein sequence ID" value="KHN84671.1"/>
    <property type="molecule type" value="Genomic_DNA"/>
</dbReference>
<dbReference type="Proteomes" id="UP000031036">
    <property type="component" value="Unassembled WGS sequence"/>
</dbReference>
<protein>
    <submittedName>
        <fullName evidence="1">Uncharacterized protein</fullName>
    </submittedName>
</protein>
<evidence type="ECO:0000313" key="1">
    <source>
        <dbReference type="EMBL" id="KHN84671.1"/>
    </source>
</evidence>
<name>A0A0B2VME5_TOXCA</name>
<comment type="caution">
    <text evidence="1">The sequence shown here is derived from an EMBL/GenBank/DDBJ whole genome shotgun (WGS) entry which is preliminary data.</text>
</comment>
<dbReference type="AlphaFoldDB" id="A0A0B2VME5"/>
<organism evidence="1 2">
    <name type="scientific">Toxocara canis</name>
    <name type="common">Canine roundworm</name>
    <dbReference type="NCBI Taxonomy" id="6265"/>
    <lineage>
        <taxon>Eukaryota</taxon>
        <taxon>Metazoa</taxon>
        <taxon>Ecdysozoa</taxon>
        <taxon>Nematoda</taxon>
        <taxon>Chromadorea</taxon>
        <taxon>Rhabditida</taxon>
        <taxon>Spirurina</taxon>
        <taxon>Ascaridomorpha</taxon>
        <taxon>Ascaridoidea</taxon>
        <taxon>Toxocaridae</taxon>
        <taxon>Toxocara</taxon>
    </lineage>
</organism>